<protein>
    <submittedName>
        <fullName evidence="2">Uncharacterized protein</fullName>
    </submittedName>
</protein>
<gene>
    <name evidence="2" type="ORF">FHS28_003250</name>
</gene>
<dbReference type="RefSeq" id="WP_184295018.1">
    <property type="nucleotide sequence ID" value="NZ_JACHXO010000005.1"/>
</dbReference>
<name>A0ABR6GUQ4_9BURK</name>
<reference evidence="2 3" key="1">
    <citation type="submission" date="2020-08" db="EMBL/GenBank/DDBJ databases">
        <title>Genomic Encyclopedia of Type Strains, Phase III (KMG-III): the genomes of soil and plant-associated and newly described type strains.</title>
        <authorList>
            <person name="Whitman W."/>
        </authorList>
    </citation>
    <scope>NUCLEOTIDE SEQUENCE [LARGE SCALE GENOMIC DNA]</scope>
    <source>
        <strain evidence="2 3">CECT 7247</strain>
    </source>
</reference>
<dbReference type="EMBL" id="JACHXO010000005">
    <property type="protein sequence ID" value="MBB3195844.1"/>
    <property type="molecule type" value="Genomic_DNA"/>
</dbReference>
<evidence type="ECO:0000313" key="3">
    <source>
        <dbReference type="Proteomes" id="UP000574369"/>
    </source>
</evidence>
<accession>A0ABR6GUQ4</accession>
<dbReference type="Proteomes" id="UP000574369">
    <property type="component" value="Unassembled WGS sequence"/>
</dbReference>
<organism evidence="2 3">
    <name type="scientific">Roseateles terrae</name>
    <dbReference type="NCBI Taxonomy" id="431060"/>
    <lineage>
        <taxon>Bacteria</taxon>
        <taxon>Pseudomonadati</taxon>
        <taxon>Pseudomonadota</taxon>
        <taxon>Betaproteobacteria</taxon>
        <taxon>Burkholderiales</taxon>
        <taxon>Sphaerotilaceae</taxon>
        <taxon>Roseateles</taxon>
    </lineage>
</organism>
<comment type="caution">
    <text evidence="2">The sequence shown here is derived from an EMBL/GenBank/DDBJ whole genome shotgun (WGS) entry which is preliminary data.</text>
</comment>
<evidence type="ECO:0000313" key="2">
    <source>
        <dbReference type="EMBL" id="MBB3195844.1"/>
    </source>
</evidence>
<proteinExistence type="predicted"/>
<sequence>MPAFNDPPLLHEREWLANADRHLSDPRTTPDPAPHTGALHWLTDSQWCQRIQALSPQHAWVDLWQRVGAHRIEHHVAQREALLLRDVLALHHDVDPAAIFYGGYPYQAMHALARAYRHVPGDPMGRFCEQVQALQGTGWELLMIPPLALADPDRLVTWVPREVATTLFQRGEDARHFPYIDFRPRDVGGRLLQSNAMYCTPLLQVILELRELFTRAQAEGRYQEGDCRTVPLVGNFLDKYHPELSQPERTLVLRVVRPPWWPEGRPGKNESPFGQSARGVQDDNWC</sequence>
<feature type="region of interest" description="Disordered" evidence="1">
    <location>
        <begin position="264"/>
        <end position="286"/>
    </location>
</feature>
<keyword evidence="3" id="KW-1185">Reference proteome</keyword>
<evidence type="ECO:0000256" key="1">
    <source>
        <dbReference type="SAM" id="MobiDB-lite"/>
    </source>
</evidence>